<comment type="caution">
    <text evidence="2">The sequence shown here is derived from an EMBL/GenBank/DDBJ whole genome shotgun (WGS) entry which is preliminary data.</text>
</comment>
<dbReference type="Proteomes" id="UP000230842">
    <property type="component" value="Unassembled WGS sequence"/>
</dbReference>
<dbReference type="OrthoDB" id="5241234at2"/>
<evidence type="ECO:0000313" key="3">
    <source>
        <dbReference type="Proteomes" id="UP000230842"/>
    </source>
</evidence>
<name>A0A0B2B908_9ACTN</name>
<proteinExistence type="predicted"/>
<feature type="compositionally biased region" description="Basic and acidic residues" evidence="1">
    <location>
        <begin position="452"/>
        <end position="466"/>
    </location>
</feature>
<sequence>MFDTGATEAVSDLLDALEKAVGSVIGLARVDVAEEEPTALALGAGEVDVVAACERVVRVAHGLQLDAVLALDERRRATEGRLQDEETMVRSLSSEIALARQVSSPAGRSTYALAHLATRFPRIHALLRDGTVSKAVVEAVCRETSVLSADDCDWVEERLIGDLPGWGPRRAADATRALVLSVDPHAAYERSVRAREDRGVGVTRHPDATSTLHLHAPAEQVAAVYARLDHEASARRADGDARTITQLMADVAVEVLTGAPVGAEGWCSVPATVDVVMRPETLFGDEDSAGVLLGYGPVPAELARRLATDERAWLRRFFTDRDGTRLVDSESRRRRFPAGVARAIRATDGHCTRPWCDCGGRDLDHQTPYAAGGLSTAANGGPVCRTDNLTKEAHGWRVDRVHTDVGEVVRWRTPTGHSYSAPRPRAPGAYPGTIRPRGSVPEHQLRGLVNRARADERADTAADARGRQRPRAPPTC</sequence>
<accession>A0A0B2B908</accession>
<evidence type="ECO:0000313" key="2">
    <source>
        <dbReference type="EMBL" id="PJJ53423.1"/>
    </source>
</evidence>
<dbReference type="EMBL" id="PGEZ01000002">
    <property type="protein sequence ID" value="PJJ53423.1"/>
    <property type="molecule type" value="Genomic_DNA"/>
</dbReference>
<dbReference type="CDD" id="cd00085">
    <property type="entry name" value="HNHc"/>
    <property type="match status" value="1"/>
</dbReference>
<dbReference type="AlphaFoldDB" id="A0A0B2B908"/>
<dbReference type="InterPro" id="IPR003615">
    <property type="entry name" value="HNH_nuc"/>
</dbReference>
<feature type="region of interest" description="Disordered" evidence="1">
    <location>
        <begin position="415"/>
        <end position="476"/>
    </location>
</feature>
<dbReference type="RefSeq" id="WP_039361832.1">
    <property type="nucleotide sequence ID" value="NZ_PGEZ01000002.1"/>
</dbReference>
<protein>
    <recommendedName>
        <fullName evidence="4">DUF222 domain-containing protein</fullName>
    </recommendedName>
</protein>
<evidence type="ECO:0000256" key="1">
    <source>
        <dbReference type="SAM" id="MobiDB-lite"/>
    </source>
</evidence>
<gene>
    <name evidence="2" type="ORF">CLV56_2912</name>
</gene>
<evidence type="ECO:0008006" key="4">
    <source>
        <dbReference type="Google" id="ProtNLM"/>
    </source>
</evidence>
<feature type="compositionally biased region" description="Low complexity" evidence="1">
    <location>
        <begin position="418"/>
        <end position="432"/>
    </location>
</feature>
<reference evidence="2 3" key="1">
    <citation type="submission" date="2017-11" db="EMBL/GenBank/DDBJ databases">
        <title>Genomic Encyclopedia of Archaeal and Bacterial Type Strains, Phase II (KMG-II): From Individual Species to Whole Genera.</title>
        <authorList>
            <person name="Goeker M."/>
        </authorList>
    </citation>
    <scope>NUCLEOTIDE SEQUENCE [LARGE SCALE GENOMIC DNA]</scope>
    <source>
        <strain evidence="2 3">DSM 27763</strain>
    </source>
</reference>
<keyword evidence="3" id="KW-1185">Reference proteome</keyword>
<organism evidence="2 3">
    <name type="scientific">Mumia flava</name>
    <dbReference type="NCBI Taxonomy" id="1348852"/>
    <lineage>
        <taxon>Bacteria</taxon>
        <taxon>Bacillati</taxon>
        <taxon>Actinomycetota</taxon>
        <taxon>Actinomycetes</taxon>
        <taxon>Propionibacteriales</taxon>
        <taxon>Nocardioidaceae</taxon>
        <taxon>Mumia</taxon>
    </lineage>
</organism>